<dbReference type="Proteomes" id="UP000028725">
    <property type="component" value="Unassembled WGS sequence"/>
</dbReference>
<organism evidence="1 2">
    <name type="scientific">Hyalangium minutum</name>
    <dbReference type="NCBI Taxonomy" id="394096"/>
    <lineage>
        <taxon>Bacteria</taxon>
        <taxon>Pseudomonadati</taxon>
        <taxon>Myxococcota</taxon>
        <taxon>Myxococcia</taxon>
        <taxon>Myxococcales</taxon>
        <taxon>Cystobacterineae</taxon>
        <taxon>Archangiaceae</taxon>
        <taxon>Hyalangium</taxon>
    </lineage>
</organism>
<accession>A0A085WV42</accession>
<name>A0A085WV42_9BACT</name>
<dbReference type="EMBL" id="JMCB01000002">
    <property type="protein sequence ID" value="KFE71555.1"/>
    <property type="molecule type" value="Genomic_DNA"/>
</dbReference>
<protein>
    <submittedName>
        <fullName evidence="1">Uncharacterized protein</fullName>
    </submittedName>
</protein>
<evidence type="ECO:0000313" key="1">
    <source>
        <dbReference type="EMBL" id="KFE71555.1"/>
    </source>
</evidence>
<keyword evidence="2" id="KW-1185">Reference proteome</keyword>
<sequence>MSFSEELGRIIGGIWGPAVRVGATLRHARLLHPEGITYRAEVKIITPRESLQPVASRLAGPALVRLSTALWRGQREWPDVLGLAVRLRSEEAVTEEPSPGDQDLLFATVRSPWTLGLAPFSTDTHDFLENDYYAVSPFLVNGLGRAKLRAVASHVDAPGHSRVERLEAARRSGQARFTFEVRPLRGEAAGRWYPLVELRLLEQVELPPATLRFWPYRNGRGITPVGFVHSLRLSPYRQSQEARSLH</sequence>
<proteinExistence type="predicted"/>
<dbReference type="OrthoDB" id="5525765at2"/>
<dbReference type="AlphaFoldDB" id="A0A085WV42"/>
<reference evidence="1 2" key="1">
    <citation type="submission" date="2014-04" db="EMBL/GenBank/DDBJ databases">
        <title>Genome assembly of Hyalangium minutum DSM 14724.</title>
        <authorList>
            <person name="Sharma G."/>
            <person name="Subramanian S."/>
        </authorList>
    </citation>
    <scope>NUCLEOTIDE SEQUENCE [LARGE SCALE GENOMIC DNA]</scope>
    <source>
        <strain evidence="1 2">DSM 14724</strain>
    </source>
</reference>
<dbReference type="PATRIC" id="fig|394096.3.peg.1332"/>
<dbReference type="RefSeq" id="WP_044183679.1">
    <property type="nucleotide sequence ID" value="NZ_JMCB01000002.1"/>
</dbReference>
<evidence type="ECO:0000313" key="2">
    <source>
        <dbReference type="Proteomes" id="UP000028725"/>
    </source>
</evidence>
<comment type="caution">
    <text evidence="1">The sequence shown here is derived from an EMBL/GenBank/DDBJ whole genome shotgun (WGS) entry which is preliminary data.</text>
</comment>
<dbReference type="STRING" id="394096.DB31_3685"/>
<gene>
    <name evidence="1" type="ORF">DB31_3685</name>
</gene>